<dbReference type="InterPro" id="IPR008928">
    <property type="entry name" value="6-hairpin_glycosidase_sf"/>
</dbReference>
<dbReference type="Proteomes" id="UP000318733">
    <property type="component" value="Unassembled WGS sequence"/>
</dbReference>
<dbReference type="Pfam" id="PF20620">
    <property type="entry name" value="DUF6805"/>
    <property type="match status" value="1"/>
</dbReference>
<name>A0A556M977_9SPHI</name>
<proteinExistence type="predicted"/>
<feature type="domain" description="Non-reducing end beta-L-arabinofuranosidase-like GH127 middle" evidence="4">
    <location>
        <begin position="422"/>
        <end position="517"/>
    </location>
</feature>
<dbReference type="Pfam" id="PF07944">
    <property type="entry name" value="Beta-AFase-like_GH127_cat"/>
    <property type="match status" value="1"/>
</dbReference>
<evidence type="ECO:0000313" key="6">
    <source>
        <dbReference type="Proteomes" id="UP000318733"/>
    </source>
</evidence>
<dbReference type="InterPro" id="IPR046544">
    <property type="entry name" value="GH146_SB_dom"/>
</dbReference>
<evidence type="ECO:0000259" key="2">
    <source>
        <dbReference type="Pfam" id="PF16375"/>
    </source>
</evidence>
<feature type="domain" description="Non-reducing end beta-L-arabinofuranosidase-like GH127 catalytic" evidence="1">
    <location>
        <begin position="35"/>
        <end position="412"/>
    </location>
</feature>
<evidence type="ECO:0000259" key="3">
    <source>
        <dbReference type="Pfam" id="PF20620"/>
    </source>
</evidence>
<keyword evidence="6" id="KW-1185">Reference proteome</keyword>
<dbReference type="SUPFAM" id="SSF48208">
    <property type="entry name" value="Six-hairpin glycosidases"/>
    <property type="match status" value="1"/>
</dbReference>
<comment type="caution">
    <text evidence="5">The sequence shown here is derived from an EMBL/GenBank/DDBJ whole genome shotgun (WGS) entry which is preliminary data.</text>
</comment>
<dbReference type="EMBL" id="VLPK01000006">
    <property type="protein sequence ID" value="TSJ36474.1"/>
    <property type="molecule type" value="Genomic_DNA"/>
</dbReference>
<evidence type="ECO:0000313" key="5">
    <source>
        <dbReference type="EMBL" id="TSJ36474.1"/>
    </source>
</evidence>
<feature type="domain" description="DUF4986" evidence="2">
    <location>
        <begin position="546"/>
        <end position="628"/>
    </location>
</feature>
<dbReference type="PANTHER" id="PTHR31151:SF0">
    <property type="entry name" value="PROLINE-TRNA LIGASE (DUF1680)"/>
    <property type="match status" value="1"/>
</dbReference>
<protein>
    <submittedName>
        <fullName evidence="5">Glycosyl hydrolase</fullName>
    </submittedName>
</protein>
<evidence type="ECO:0000259" key="4">
    <source>
        <dbReference type="Pfam" id="PF20736"/>
    </source>
</evidence>
<feature type="domain" description="Glycoside hydrolase GH146 substrate-binding" evidence="3">
    <location>
        <begin position="653"/>
        <end position="780"/>
    </location>
</feature>
<dbReference type="Pfam" id="PF20736">
    <property type="entry name" value="Glyco_hydro127M"/>
    <property type="match status" value="1"/>
</dbReference>
<dbReference type="PANTHER" id="PTHR31151">
    <property type="entry name" value="PROLINE-TRNA LIGASE (DUF1680)"/>
    <property type="match status" value="1"/>
</dbReference>
<keyword evidence="5" id="KW-0378">Hydrolase</keyword>
<dbReference type="OrthoDB" id="9757939at2"/>
<dbReference type="InterPro" id="IPR032275">
    <property type="entry name" value="DUF4986"/>
</dbReference>
<dbReference type="AlphaFoldDB" id="A0A556M977"/>
<sequence length="781" mass="88051">MSNLFLKAFITLVATGSFKLALGQPNKMQMFRLNQVQLLQSPFLSAEQTDLEYMLKLEPDRLLAPFLREAGLAPKAQSYGNWENTGLDGHTGGHYLTALAQMYAATGSAECKKRMDYMLGELARCQLNNRNGYVGGIPGGMYMWAQMKAGDFSEFNKKWVPWYNLHKLFAGLRDCYLLAGNRQAKAIFLHLADWANEEISGLAEKQMQNMLNTEHGGMDEVLADAYALSGNHKYLVLAEKFCHKQVLDALKLHEDKLTGLHANTQIPKVIGFERIAELTNDTSYSSAASFFWRTVVNNRTISLGGNSVKEHFNPSDDFSSMIESEQGPETCNSNNMLKLSKMLFVDEGKPEYMHFYERLLYNHILSSQHSVTGGFVYFTPIHPQHYRVYSSVDESFWCCVGTGMENHGKYGELIYTHKNDNIYVNLFIPSSLNWKENGIKLIQQNKFPDEEQTNIKIEAAGSKRFTLFVRKPVWVKSAAFAIRINGKEINNLTYSGGCAGVNRIWHKGDKVTITLPMTNSAEYLPDHSGWVSFLHGPIVLAAPTDTTNMPGLFASGSRWGHIASGPLYALTRSPLLIENGTDPAAELKKVAGKEMEFKIGDITEQPQFKNLKLIPFYKVHDTRYMLYWPITTQDNIQKKEAELAALDETYLKLAPLTIDQVSPGEQQPENDHHLLFDISQTGLTRNIHWRSATGKFSYQMRYNPAAKFLRIAYNASDKNCSFDILVNKIKVAHIVSEESQENTFTNKEYPLPAGQVGPLYVEFVATDGMKTAAVSDIRIMR</sequence>
<dbReference type="Pfam" id="PF16375">
    <property type="entry name" value="DUF4986"/>
    <property type="match status" value="1"/>
</dbReference>
<evidence type="ECO:0000259" key="1">
    <source>
        <dbReference type="Pfam" id="PF07944"/>
    </source>
</evidence>
<gene>
    <name evidence="5" type="ORF">FO440_21820</name>
</gene>
<reference evidence="5 6" key="1">
    <citation type="submission" date="2019-07" db="EMBL/GenBank/DDBJ databases">
        <authorList>
            <person name="Huq M.A."/>
        </authorList>
    </citation>
    <scope>NUCLEOTIDE SEQUENCE [LARGE SCALE GENOMIC DNA]</scope>
    <source>
        <strain evidence="5 6">MAH-19</strain>
    </source>
</reference>
<dbReference type="GO" id="GO:0005975">
    <property type="term" value="P:carbohydrate metabolic process"/>
    <property type="evidence" value="ECO:0007669"/>
    <property type="project" value="InterPro"/>
</dbReference>
<dbReference type="GO" id="GO:0016787">
    <property type="term" value="F:hydrolase activity"/>
    <property type="evidence" value="ECO:0007669"/>
    <property type="project" value="UniProtKB-KW"/>
</dbReference>
<dbReference type="InterPro" id="IPR012878">
    <property type="entry name" value="Beta-AFase-like_GH127_cat"/>
</dbReference>
<dbReference type="InterPro" id="IPR049046">
    <property type="entry name" value="Beta-AFase-like_GH127_middle"/>
</dbReference>
<organism evidence="5 6">
    <name type="scientific">Mucilaginibacter corticis</name>
    <dbReference type="NCBI Taxonomy" id="2597670"/>
    <lineage>
        <taxon>Bacteria</taxon>
        <taxon>Pseudomonadati</taxon>
        <taxon>Bacteroidota</taxon>
        <taxon>Sphingobacteriia</taxon>
        <taxon>Sphingobacteriales</taxon>
        <taxon>Sphingobacteriaceae</taxon>
        <taxon>Mucilaginibacter</taxon>
    </lineage>
</organism>
<accession>A0A556M977</accession>
<dbReference type="RefSeq" id="WP_144250441.1">
    <property type="nucleotide sequence ID" value="NZ_VLPK01000006.1"/>
</dbReference>